<dbReference type="AlphaFoldDB" id="A0A5B7IMH5"/>
<keyword evidence="9" id="KW-1185">Reference proteome</keyword>
<feature type="region of interest" description="Disordered" evidence="6">
    <location>
        <begin position="44"/>
        <end position="73"/>
    </location>
</feature>
<organism evidence="8 9">
    <name type="scientific">Portunus trituberculatus</name>
    <name type="common">Swimming crab</name>
    <name type="synonym">Neptunus trituberculatus</name>
    <dbReference type="NCBI Taxonomy" id="210409"/>
    <lineage>
        <taxon>Eukaryota</taxon>
        <taxon>Metazoa</taxon>
        <taxon>Ecdysozoa</taxon>
        <taxon>Arthropoda</taxon>
        <taxon>Crustacea</taxon>
        <taxon>Multicrustacea</taxon>
        <taxon>Malacostraca</taxon>
        <taxon>Eumalacostraca</taxon>
        <taxon>Eucarida</taxon>
        <taxon>Decapoda</taxon>
        <taxon>Pleocyemata</taxon>
        <taxon>Brachyura</taxon>
        <taxon>Eubrachyura</taxon>
        <taxon>Portunoidea</taxon>
        <taxon>Portunidae</taxon>
        <taxon>Portuninae</taxon>
        <taxon>Portunus</taxon>
    </lineage>
</organism>
<evidence type="ECO:0000256" key="2">
    <source>
        <dbReference type="ARBA" id="ARBA00022723"/>
    </source>
</evidence>
<accession>A0A5B7IMH5</accession>
<gene>
    <name evidence="8" type="primary">PARP_0</name>
    <name evidence="8" type="ORF">E2C01_076610</name>
</gene>
<protein>
    <submittedName>
        <fullName evidence="8">Poly [ADP-ribose] polymerase</fullName>
    </submittedName>
</protein>
<dbReference type="Proteomes" id="UP000324222">
    <property type="component" value="Unassembled WGS sequence"/>
</dbReference>
<dbReference type="OrthoDB" id="429950at2759"/>
<dbReference type="SUPFAM" id="SSF57716">
    <property type="entry name" value="Glucocorticoid receptor-like (DNA-binding domain)"/>
    <property type="match status" value="2"/>
</dbReference>
<name>A0A5B7IMH5_PORTR</name>
<dbReference type="EMBL" id="VSRR010058548">
    <property type="protein sequence ID" value="MPC81968.1"/>
    <property type="molecule type" value="Genomic_DNA"/>
</dbReference>
<evidence type="ECO:0000259" key="7">
    <source>
        <dbReference type="PROSITE" id="PS50064"/>
    </source>
</evidence>
<comment type="caution">
    <text evidence="8">The sequence shown here is derived from an EMBL/GenBank/DDBJ whole genome shotgun (WGS) entry which is preliminary data.</text>
</comment>
<evidence type="ECO:0000256" key="5">
    <source>
        <dbReference type="ARBA" id="ARBA00023242"/>
    </source>
</evidence>
<keyword evidence="2" id="KW-0479">Metal-binding</keyword>
<dbReference type="Gene3D" id="3.30.1740.10">
    <property type="entry name" value="Zinc finger, PARP-type"/>
    <property type="match status" value="2"/>
</dbReference>
<evidence type="ECO:0000256" key="4">
    <source>
        <dbReference type="ARBA" id="ARBA00022833"/>
    </source>
</evidence>
<sequence length="111" mass="12099">MFDGKVPHWYHQMCFFGKQRPKTVADIAHFDSLRWEDQQKIKAKVESGGGGGAPASTGSSGGKKGKKGKGAANPGLNDYTMEYAKSGRAKCRGCENNILKVCMFPVLYILI</sequence>
<evidence type="ECO:0000256" key="3">
    <source>
        <dbReference type="ARBA" id="ARBA00022771"/>
    </source>
</evidence>
<reference evidence="8 9" key="1">
    <citation type="submission" date="2019-05" db="EMBL/GenBank/DDBJ databases">
        <title>Another draft genome of Portunus trituberculatus and its Hox gene families provides insights of decapod evolution.</title>
        <authorList>
            <person name="Jeong J.-H."/>
            <person name="Song I."/>
            <person name="Kim S."/>
            <person name="Choi T."/>
            <person name="Kim D."/>
            <person name="Ryu S."/>
            <person name="Kim W."/>
        </authorList>
    </citation>
    <scope>NUCLEOTIDE SEQUENCE [LARGE SCALE GENOMIC DNA]</scope>
    <source>
        <tissue evidence="8">Muscle</tissue>
    </source>
</reference>
<feature type="domain" description="PARP-type" evidence="7">
    <location>
        <begin position="79"/>
        <end position="100"/>
    </location>
</feature>
<evidence type="ECO:0000256" key="1">
    <source>
        <dbReference type="ARBA" id="ARBA00004123"/>
    </source>
</evidence>
<dbReference type="GO" id="GO:0005634">
    <property type="term" value="C:nucleus"/>
    <property type="evidence" value="ECO:0007669"/>
    <property type="project" value="UniProtKB-SubCell"/>
</dbReference>
<dbReference type="PROSITE" id="PS50064">
    <property type="entry name" value="ZF_PARP_2"/>
    <property type="match status" value="2"/>
</dbReference>
<dbReference type="GO" id="GO:0008270">
    <property type="term" value="F:zinc ion binding"/>
    <property type="evidence" value="ECO:0007669"/>
    <property type="project" value="UniProtKB-KW"/>
</dbReference>
<comment type="subcellular location">
    <subcellularLocation>
        <location evidence="1">Nucleus</location>
    </subcellularLocation>
</comment>
<dbReference type="SMART" id="SM01336">
    <property type="entry name" value="zf-PARP"/>
    <property type="match status" value="1"/>
</dbReference>
<proteinExistence type="predicted"/>
<dbReference type="GO" id="GO:0003677">
    <property type="term" value="F:DNA binding"/>
    <property type="evidence" value="ECO:0007669"/>
    <property type="project" value="InterPro"/>
</dbReference>
<feature type="domain" description="PARP-type" evidence="7">
    <location>
        <begin position="1"/>
        <end position="49"/>
    </location>
</feature>
<dbReference type="InterPro" id="IPR036957">
    <property type="entry name" value="Znf_PARP_sf"/>
</dbReference>
<keyword evidence="3" id="KW-0863">Zinc-finger</keyword>
<evidence type="ECO:0000313" key="9">
    <source>
        <dbReference type="Proteomes" id="UP000324222"/>
    </source>
</evidence>
<evidence type="ECO:0000313" key="8">
    <source>
        <dbReference type="EMBL" id="MPC81968.1"/>
    </source>
</evidence>
<keyword evidence="4" id="KW-0862">Zinc</keyword>
<dbReference type="InterPro" id="IPR001510">
    <property type="entry name" value="Znf_PARP"/>
</dbReference>
<evidence type="ECO:0000256" key="6">
    <source>
        <dbReference type="SAM" id="MobiDB-lite"/>
    </source>
</evidence>
<keyword evidence="5" id="KW-0539">Nucleus</keyword>